<evidence type="ECO:0000313" key="2">
    <source>
        <dbReference type="Proteomes" id="UP001432322"/>
    </source>
</evidence>
<protein>
    <submittedName>
        <fullName evidence="1">Uncharacterized protein</fullName>
    </submittedName>
</protein>
<feature type="non-terminal residue" evidence="1">
    <location>
        <position position="80"/>
    </location>
</feature>
<reference evidence="1" key="1">
    <citation type="submission" date="2023-10" db="EMBL/GenBank/DDBJ databases">
        <title>Genome assembly of Pristionchus species.</title>
        <authorList>
            <person name="Yoshida K."/>
            <person name="Sommer R.J."/>
        </authorList>
    </citation>
    <scope>NUCLEOTIDE SEQUENCE</scope>
    <source>
        <strain evidence="1">RS5133</strain>
    </source>
</reference>
<gene>
    <name evidence="1" type="ORF">PFISCL1PPCAC_18133</name>
</gene>
<dbReference type="Proteomes" id="UP001432322">
    <property type="component" value="Unassembled WGS sequence"/>
</dbReference>
<name>A0AAV5W3U5_9BILA</name>
<dbReference type="AlphaFoldDB" id="A0AAV5W3U5"/>
<sequence>PSRTVDALFFFTTTMYGGGYVPDPVFAQMGMGGGGVPAAAVMPTVLATGETVMIMPTIPMGIDIPHGLEYLYTIGSAHVQ</sequence>
<keyword evidence="2" id="KW-1185">Reference proteome</keyword>
<accession>A0AAV5W3U5</accession>
<organism evidence="1 2">
    <name type="scientific">Pristionchus fissidentatus</name>
    <dbReference type="NCBI Taxonomy" id="1538716"/>
    <lineage>
        <taxon>Eukaryota</taxon>
        <taxon>Metazoa</taxon>
        <taxon>Ecdysozoa</taxon>
        <taxon>Nematoda</taxon>
        <taxon>Chromadorea</taxon>
        <taxon>Rhabditida</taxon>
        <taxon>Rhabditina</taxon>
        <taxon>Diplogasteromorpha</taxon>
        <taxon>Diplogasteroidea</taxon>
        <taxon>Neodiplogasteridae</taxon>
        <taxon>Pristionchus</taxon>
    </lineage>
</organism>
<proteinExistence type="predicted"/>
<comment type="caution">
    <text evidence="1">The sequence shown here is derived from an EMBL/GenBank/DDBJ whole genome shotgun (WGS) entry which is preliminary data.</text>
</comment>
<feature type="non-terminal residue" evidence="1">
    <location>
        <position position="1"/>
    </location>
</feature>
<evidence type="ECO:0000313" key="1">
    <source>
        <dbReference type="EMBL" id="GMT26836.1"/>
    </source>
</evidence>
<dbReference type="EMBL" id="BTSY01000005">
    <property type="protein sequence ID" value="GMT26836.1"/>
    <property type="molecule type" value="Genomic_DNA"/>
</dbReference>